<protein>
    <submittedName>
        <fullName evidence="2">Uncharacterized protein</fullName>
    </submittedName>
</protein>
<keyword evidence="3" id="KW-1185">Reference proteome</keyword>
<organism evidence="2 3">
    <name type="scientific">Stieleria magnilauensis</name>
    <dbReference type="NCBI Taxonomy" id="2527963"/>
    <lineage>
        <taxon>Bacteria</taxon>
        <taxon>Pseudomonadati</taxon>
        <taxon>Planctomycetota</taxon>
        <taxon>Planctomycetia</taxon>
        <taxon>Pirellulales</taxon>
        <taxon>Pirellulaceae</taxon>
        <taxon>Stieleria</taxon>
    </lineage>
</organism>
<dbReference type="EMBL" id="CP036432">
    <property type="protein sequence ID" value="QDV84812.1"/>
    <property type="molecule type" value="Genomic_DNA"/>
</dbReference>
<evidence type="ECO:0000313" key="3">
    <source>
        <dbReference type="Proteomes" id="UP000318081"/>
    </source>
</evidence>
<dbReference type="Proteomes" id="UP000318081">
    <property type="component" value="Chromosome"/>
</dbReference>
<feature type="compositionally biased region" description="Polar residues" evidence="1">
    <location>
        <begin position="86"/>
        <end position="98"/>
    </location>
</feature>
<reference evidence="2 3" key="1">
    <citation type="submission" date="2019-02" db="EMBL/GenBank/DDBJ databases">
        <title>Deep-cultivation of Planctomycetes and their phenomic and genomic characterization uncovers novel biology.</title>
        <authorList>
            <person name="Wiegand S."/>
            <person name="Jogler M."/>
            <person name="Boedeker C."/>
            <person name="Pinto D."/>
            <person name="Vollmers J."/>
            <person name="Rivas-Marin E."/>
            <person name="Kohn T."/>
            <person name="Peeters S.H."/>
            <person name="Heuer A."/>
            <person name="Rast P."/>
            <person name="Oberbeckmann S."/>
            <person name="Bunk B."/>
            <person name="Jeske O."/>
            <person name="Meyerdierks A."/>
            <person name="Storesund J.E."/>
            <person name="Kallscheuer N."/>
            <person name="Luecker S."/>
            <person name="Lage O.M."/>
            <person name="Pohl T."/>
            <person name="Merkel B.J."/>
            <person name="Hornburger P."/>
            <person name="Mueller R.-W."/>
            <person name="Bruemmer F."/>
            <person name="Labrenz M."/>
            <person name="Spormann A.M."/>
            <person name="Op den Camp H."/>
            <person name="Overmann J."/>
            <person name="Amann R."/>
            <person name="Jetten M.S.M."/>
            <person name="Mascher T."/>
            <person name="Medema M.H."/>
            <person name="Devos D.P."/>
            <person name="Kaster A.-K."/>
            <person name="Ovreas L."/>
            <person name="Rohde M."/>
            <person name="Galperin M.Y."/>
            <person name="Jogler C."/>
        </authorList>
    </citation>
    <scope>NUCLEOTIDE SEQUENCE [LARGE SCALE GENOMIC DNA]</scope>
    <source>
        <strain evidence="2 3">TBK1r</strain>
    </source>
</reference>
<accession>A0ABX5XT61</accession>
<evidence type="ECO:0000313" key="2">
    <source>
        <dbReference type="EMBL" id="QDV84812.1"/>
    </source>
</evidence>
<gene>
    <name evidence="2" type="ORF">TBK1r_37640</name>
</gene>
<name>A0ABX5XT61_9BACT</name>
<feature type="region of interest" description="Disordered" evidence="1">
    <location>
        <begin position="84"/>
        <end position="103"/>
    </location>
</feature>
<sequence length="121" mass="13618">MVPVGLALVSLPVAAPAQAPTQRFGGGSKRASSAPYQQRLSPYLDLLRSDNSILSPYHSFVQPRQQLRLNQNRQAEQLRNLERTIQRSAAPTSQSERMQTGRGGTFNNYLHYYQFNSALQR</sequence>
<proteinExistence type="predicted"/>
<evidence type="ECO:0000256" key="1">
    <source>
        <dbReference type="SAM" id="MobiDB-lite"/>
    </source>
</evidence>